<accession>A0A173LYQ7</accession>
<name>A0A173LYQ7_9MICO</name>
<evidence type="ECO:0000256" key="5">
    <source>
        <dbReference type="ARBA" id="ARBA00022801"/>
    </source>
</evidence>
<evidence type="ECO:0000256" key="7">
    <source>
        <dbReference type="ARBA" id="ARBA00048045"/>
    </source>
</evidence>
<evidence type="ECO:0000256" key="8">
    <source>
        <dbReference type="HAMAP-Rule" id="MF_00972"/>
    </source>
</evidence>
<comment type="function">
    <text evidence="8">Catalyzes the deamination of adenosine to inosine at the wobble position 34 of tRNA(Arg2).</text>
</comment>
<evidence type="ECO:0000256" key="4">
    <source>
        <dbReference type="ARBA" id="ARBA00022723"/>
    </source>
</evidence>
<evidence type="ECO:0000256" key="2">
    <source>
        <dbReference type="ARBA" id="ARBA00011738"/>
    </source>
</evidence>
<reference evidence="10 11" key="1">
    <citation type="journal article" date="2016" name="Genome Announc.">
        <title>Complete Genome Sequence of Aurantimicrobium minutum Type Strain KNCT, a Planktonic Ultramicrobacterium Isolated from River Water.</title>
        <authorList>
            <person name="Nakai R."/>
            <person name="Fujisawa T."/>
            <person name="Nakamura Y."/>
            <person name="Nishide H."/>
            <person name="Uchiyama I."/>
            <person name="Baba T."/>
            <person name="Toyoda A."/>
            <person name="Fujiyama A."/>
            <person name="Naganuma T."/>
            <person name="Niki H."/>
        </authorList>
    </citation>
    <scope>NUCLEOTIDE SEQUENCE [LARGE SCALE GENOMIC DNA]</scope>
    <source>
        <strain evidence="10 11">KNC</strain>
    </source>
</reference>
<dbReference type="SUPFAM" id="SSF53927">
    <property type="entry name" value="Cytidine deaminase-like"/>
    <property type="match status" value="1"/>
</dbReference>
<feature type="binding site" evidence="8">
    <location>
        <position position="59"/>
    </location>
    <ligand>
        <name>Zn(2+)</name>
        <dbReference type="ChEBI" id="CHEBI:29105"/>
        <note>catalytic</note>
    </ligand>
</feature>
<evidence type="ECO:0000256" key="1">
    <source>
        <dbReference type="ARBA" id="ARBA00010669"/>
    </source>
</evidence>
<keyword evidence="4 8" id="KW-0479">Metal-binding</keyword>
<evidence type="ECO:0000313" key="11">
    <source>
        <dbReference type="Proteomes" id="UP000243847"/>
    </source>
</evidence>
<comment type="cofactor">
    <cofactor evidence="8">
        <name>Zn(2+)</name>
        <dbReference type="ChEBI" id="CHEBI:29105"/>
    </cofactor>
    <text evidence="8">Binds 1 zinc ion per subunit.</text>
</comment>
<dbReference type="Gene3D" id="3.40.140.10">
    <property type="entry name" value="Cytidine Deaminase, domain 2"/>
    <property type="match status" value="1"/>
</dbReference>
<keyword evidence="6 8" id="KW-0862">Zinc</keyword>
<proteinExistence type="inferred from homology"/>
<dbReference type="InterPro" id="IPR016192">
    <property type="entry name" value="APOBEC/CMP_deaminase_Zn-bd"/>
</dbReference>
<comment type="subunit">
    <text evidence="2 8">Homodimer.</text>
</comment>
<evidence type="ECO:0000313" key="10">
    <source>
        <dbReference type="EMBL" id="BAV00004.1"/>
    </source>
</evidence>
<dbReference type="GO" id="GO:0008270">
    <property type="term" value="F:zinc ion binding"/>
    <property type="evidence" value="ECO:0007669"/>
    <property type="project" value="UniProtKB-UniRule"/>
</dbReference>
<keyword evidence="3 8" id="KW-0819">tRNA processing</keyword>
<dbReference type="InterPro" id="IPR002125">
    <property type="entry name" value="CMP_dCMP_dom"/>
</dbReference>
<dbReference type="OrthoDB" id="9802676at2"/>
<dbReference type="PANTHER" id="PTHR11079">
    <property type="entry name" value="CYTOSINE DEAMINASE FAMILY MEMBER"/>
    <property type="match status" value="1"/>
</dbReference>
<dbReference type="PROSITE" id="PS51747">
    <property type="entry name" value="CYT_DCMP_DEAMINASES_2"/>
    <property type="match status" value="1"/>
</dbReference>
<dbReference type="GO" id="GO:0052717">
    <property type="term" value="F:tRNA-specific adenosine-34 deaminase activity"/>
    <property type="evidence" value="ECO:0007669"/>
    <property type="project" value="UniProtKB-UniRule"/>
</dbReference>
<dbReference type="GO" id="GO:0002100">
    <property type="term" value="P:tRNA wobble adenosine to inosine editing"/>
    <property type="evidence" value="ECO:0007669"/>
    <property type="project" value="UniProtKB-UniRule"/>
</dbReference>
<feature type="active site" description="Proton donor" evidence="8">
    <location>
        <position position="61"/>
    </location>
</feature>
<evidence type="ECO:0000259" key="9">
    <source>
        <dbReference type="PROSITE" id="PS51747"/>
    </source>
</evidence>
<keyword evidence="5 8" id="KW-0378">Hydrolase</keyword>
<dbReference type="RefSeq" id="WP_096383077.1">
    <property type="nucleotide sequence ID" value="NZ_AP017457.1"/>
</dbReference>
<dbReference type="Proteomes" id="UP000243847">
    <property type="component" value="Chromosome sequence1"/>
</dbReference>
<dbReference type="Pfam" id="PF00383">
    <property type="entry name" value="dCMP_cyt_deam_1"/>
    <property type="match status" value="1"/>
</dbReference>
<dbReference type="FunFam" id="3.40.140.10:FF:000005">
    <property type="entry name" value="tRNA-specific adenosine deaminase"/>
    <property type="match status" value="1"/>
</dbReference>
<protein>
    <recommendedName>
        <fullName evidence="8">tRNA-specific adenosine deaminase</fullName>
        <ecNumber evidence="8">3.5.4.33</ecNumber>
    </recommendedName>
</protein>
<evidence type="ECO:0000256" key="6">
    <source>
        <dbReference type="ARBA" id="ARBA00022833"/>
    </source>
</evidence>
<comment type="similarity">
    <text evidence="1">Belongs to the cytidine and deoxycytidylate deaminase family. ADAT2 subfamily.</text>
</comment>
<dbReference type="CDD" id="cd01285">
    <property type="entry name" value="nucleoside_deaminase"/>
    <property type="match status" value="1"/>
</dbReference>
<evidence type="ECO:0000256" key="3">
    <source>
        <dbReference type="ARBA" id="ARBA00022694"/>
    </source>
</evidence>
<feature type="binding site" evidence="8">
    <location>
        <position position="92"/>
    </location>
    <ligand>
        <name>Zn(2+)</name>
        <dbReference type="ChEBI" id="CHEBI:29105"/>
        <note>catalytic</note>
    </ligand>
</feature>
<organism evidence="10 11">
    <name type="scientific">Aurantimicrobium minutum</name>
    <dbReference type="NCBI Taxonomy" id="708131"/>
    <lineage>
        <taxon>Bacteria</taxon>
        <taxon>Bacillati</taxon>
        <taxon>Actinomycetota</taxon>
        <taxon>Actinomycetes</taxon>
        <taxon>Micrococcales</taxon>
        <taxon>Microbacteriaceae</taxon>
        <taxon>Aurantimicrobium</taxon>
    </lineage>
</organism>
<dbReference type="KEGG" id="amin:AUMI_114610"/>
<dbReference type="EC" id="3.5.4.33" evidence="8"/>
<dbReference type="EMBL" id="AP017457">
    <property type="protein sequence ID" value="BAV00004.1"/>
    <property type="molecule type" value="Genomic_DNA"/>
</dbReference>
<dbReference type="InterPro" id="IPR028883">
    <property type="entry name" value="tRNA_aden_deaminase"/>
</dbReference>
<dbReference type="HAMAP" id="MF_00972">
    <property type="entry name" value="tRNA_aden_deaminase"/>
    <property type="match status" value="1"/>
</dbReference>
<dbReference type="GeneID" id="80452654"/>
<dbReference type="AlphaFoldDB" id="A0A173LYQ7"/>
<gene>
    <name evidence="8" type="primary">tadA</name>
    <name evidence="10" type="ORF">AUMI_114610</name>
</gene>
<comment type="catalytic activity">
    <reaction evidence="7 8">
        <text>adenosine(34) in tRNA + H2O + H(+) = inosine(34) in tRNA + NH4(+)</text>
        <dbReference type="Rhea" id="RHEA:43168"/>
        <dbReference type="Rhea" id="RHEA-COMP:10373"/>
        <dbReference type="Rhea" id="RHEA-COMP:10374"/>
        <dbReference type="ChEBI" id="CHEBI:15377"/>
        <dbReference type="ChEBI" id="CHEBI:15378"/>
        <dbReference type="ChEBI" id="CHEBI:28938"/>
        <dbReference type="ChEBI" id="CHEBI:74411"/>
        <dbReference type="ChEBI" id="CHEBI:82852"/>
        <dbReference type="EC" id="3.5.4.33"/>
    </reaction>
</comment>
<dbReference type="PROSITE" id="PS00903">
    <property type="entry name" value="CYT_DCMP_DEAMINASES_1"/>
    <property type="match status" value="1"/>
</dbReference>
<dbReference type="InterPro" id="IPR016193">
    <property type="entry name" value="Cytidine_deaminase-like"/>
</dbReference>
<feature type="binding site" evidence="8">
    <location>
        <position position="89"/>
    </location>
    <ligand>
        <name>Zn(2+)</name>
        <dbReference type="ChEBI" id="CHEBI:29105"/>
        <note>catalytic</note>
    </ligand>
</feature>
<sequence>MAVPTSAERKAQMELALEQARACAHSDDVPVGAVILDAAGEVIATGRNTKERDDDPLGHAEVMAIRAAAASLGSWRLDDCTLIVTLEPCVMCAGAILAARIPTVVYGAWDEKAGAAGSVFDLLRDRRLNHQVEVISGVRAEECGQLLTEFFREKLG</sequence>
<dbReference type="NCBIfam" id="NF008113">
    <property type="entry name" value="PRK10860.1"/>
    <property type="match status" value="1"/>
</dbReference>
<dbReference type="PANTHER" id="PTHR11079:SF202">
    <property type="entry name" value="TRNA-SPECIFIC ADENOSINE DEAMINASE"/>
    <property type="match status" value="1"/>
</dbReference>
<feature type="domain" description="CMP/dCMP-type deaminase" evidence="9">
    <location>
        <begin position="7"/>
        <end position="120"/>
    </location>
</feature>